<evidence type="ECO:0000313" key="6">
    <source>
        <dbReference type="Proteomes" id="UP000235392"/>
    </source>
</evidence>
<protein>
    <submittedName>
        <fullName evidence="2">Uncharacterized protein</fullName>
    </submittedName>
</protein>
<feature type="compositionally biased region" description="Basic and acidic residues" evidence="1">
    <location>
        <begin position="11"/>
        <end position="22"/>
    </location>
</feature>
<keyword evidence="5" id="KW-1185">Reference proteome</keyword>
<feature type="compositionally biased region" description="Polar residues" evidence="1">
    <location>
        <begin position="66"/>
        <end position="79"/>
    </location>
</feature>
<sequence>MSSSTSSPRESLNEEKEDRLDFEGNITDSSHSDLREFVRHCLESETSQEYYDELNVSDDQTRDISTEAQTSNSDINTSDLKNYLCASYEDNSTASRDESEVDQLQSSNASEVDLPAPLSEGSPIREGSYWGGDEDESNISSSGGSTLREGSSGQEDDEEEVTGDVAKSDHDLSAESNMDHDNEQDPKKI</sequence>
<proteinExistence type="predicted"/>
<feature type="region of interest" description="Disordered" evidence="1">
    <location>
        <begin position="1"/>
        <end position="29"/>
    </location>
</feature>
<organism evidence="2 6">
    <name type="scientific">Puccinia coronata f. sp. avenae</name>
    <dbReference type="NCBI Taxonomy" id="200324"/>
    <lineage>
        <taxon>Eukaryota</taxon>
        <taxon>Fungi</taxon>
        <taxon>Dikarya</taxon>
        <taxon>Basidiomycota</taxon>
        <taxon>Pucciniomycotina</taxon>
        <taxon>Pucciniomycetes</taxon>
        <taxon>Pucciniales</taxon>
        <taxon>Pucciniaceae</taxon>
        <taxon>Puccinia</taxon>
    </lineage>
</organism>
<name>A0A2N5RYD1_9BASI</name>
<reference evidence="5 6" key="1">
    <citation type="submission" date="2017-11" db="EMBL/GenBank/DDBJ databases">
        <title>De novo assembly and phasing of dikaryotic genomes from two isolates of Puccinia coronata f. sp. avenae, the causal agent of oat crown rust.</title>
        <authorList>
            <person name="Miller M.E."/>
            <person name="Zhang Y."/>
            <person name="Omidvar V."/>
            <person name="Sperschneider J."/>
            <person name="Schwessinger B."/>
            <person name="Raley C."/>
            <person name="Palmer J.M."/>
            <person name="Garnica D."/>
            <person name="Upadhyaya N."/>
            <person name="Rathjen J."/>
            <person name="Taylor J.M."/>
            <person name="Park R.F."/>
            <person name="Dodds P.N."/>
            <person name="Hirsch C.D."/>
            <person name="Kianian S.F."/>
            <person name="Figueroa M."/>
        </authorList>
    </citation>
    <scope>NUCLEOTIDE SEQUENCE [LARGE SCALE GENOMIC DNA]</scope>
    <source>
        <strain evidence="3">12NC29</strain>
        <strain evidence="2">12SD80</strain>
    </source>
</reference>
<feature type="compositionally biased region" description="Basic and acidic residues" evidence="1">
    <location>
        <begin position="166"/>
        <end position="189"/>
    </location>
</feature>
<evidence type="ECO:0000313" key="5">
    <source>
        <dbReference type="Proteomes" id="UP000235388"/>
    </source>
</evidence>
<evidence type="ECO:0000313" key="4">
    <source>
        <dbReference type="EMBL" id="PLW23414.1"/>
    </source>
</evidence>
<feature type="region of interest" description="Disordered" evidence="1">
    <location>
        <begin position="45"/>
        <end position="79"/>
    </location>
</feature>
<comment type="caution">
    <text evidence="2">The sequence shown here is derived from an EMBL/GenBank/DDBJ whole genome shotgun (WGS) entry which is preliminary data.</text>
</comment>
<accession>A0A2N5RYD1</accession>
<dbReference type="Proteomes" id="UP000235388">
    <property type="component" value="Unassembled WGS sequence"/>
</dbReference>
<feature type="compositionally biased region" description="Polar residues" evidence="1">
    <location>
        <begin position="1"/>
        <end position="10"/>
    </location>
</feature>
<dbReference type="Proteomes" id="UP000235392">
    <property type="component" value="Unassembled WGS sequence"/>
</dbReference>
<gene>
    <name evidence="3" type="ORF">PCANC_09219</name>
    <name evidence="4" type="ORF">PCASD_14734</name>
    <name evidence="2" type="ORF">PCASD_24425</name>
</gene>
<dbReference type="AlphaFoldDB" id="A0A2N5RYD1"/>
<dbReference type="EMBL" id="PGCJ01000828">
    <property type="protein sequence ID" value="PLW18596.1"/>
    <property type="molecule type" value="Genomic_DNA"/>
</dbReference>
<dbReference type="EMBL" id="PGCI01000634">
    <property type="protein sequence ID" value="PLW23414.1"/>
    <property type="molecule type" value="Genomic_DNA"/>
</dbReference>
<evidence type="ECO:0000313" key="3">
    <source>
        <dbReference type="EMBL" id="PLW18596.1"/>
    </source>
</evidence>
<evidence type="ECO:0000313" key="2">
    <source>
        <dbReference type="EMBL" id="PLW05983.1"/>
    </source>
</evidence>
<dbReference type="EMBL" id="PGCI01001269">
    <property type="protein sequence ID" value="PLW05983.1"/>
    <property type="molecule type" value="Genomic_DNA"/>
</dbReference>
<feature type="region of interest" description="Disordered" evidence="1">
    <location>
        <begin position="91"/>
        <end position="189"/>
    </location>
</feature>
<evidence type="ECO:0000256" key="1">
    <source>
        <dbReference type="SAM" id="MobiDB-lite"/>
    </source>
</evidence>